<proteinExistence type="predicted"/>
<evidence type="ECO:0000313" key="3">
    <source>
        <dbReference type="Proteomes" id="UP000823636"/>
    </source>
</evidence>
<comment type="caution">
    <text evidence="2">The sequence shown here is derived from an EMBL/GenBank/DDBJ whole genome shotgun (WGS) entry which is preliminary data.</text>
</comment>
<feature type="region of interest" description="Disordered" evidence="1">
    <location>
        <begin position="77"/>
        <end position="97"/>
    </location>
</feature>
<gene>
    <name evidence="2" type="ORF">IAC54_03085</name>
</gene>
<organism evidence="2 3">
    <name type="scientific">Candidatus Caccoplasma merdipullorum</name>
    <dbReference type="NCBI Taxonomy" id="2840718"/>
    <lineage>
        <taxon>Bacteria</taxon>
        <taxon>Pseudomonadati</taxon>
        <taxon>Bacteroidota</taxon>
        <taxon>Bacteroidia</taxon>
        <taxon>Bacteroidales</taxon>
        <taxon>Bacteroidaceae</taxon>
        <taxon>Bacteroidaceae incertae sedis</taxon>
        <taxon>Candidatus Caccoplasma</taxon>
    </lineage>
</organism>
<dbReference type="Proteomes" id="UP000823636">
    <property type="component" value="Unassembled WGS sequence"/>
</dbReference>
<protein>
    <submittedName>
        <fullName evidence="2">Uncharacterized protein</fullName>
    </submittedName>
</protein>
<accession>A0A9D9H3L8</accession>
<sequence length="97" mass="10507">MKYFSHIFLSLLMFSISQKLLGDDRSVADTAAAEGSKNISTVAITAVKSDTLLMAKDSLLRLKMADSISVKKPMLSDDIKNKGTVPATTKSKKKSVK</sequence>
<reference evidence="2" key="1">
    <citation type="submission" date="2020-10" db="EMBL/GenBank/DDBJ databases">
        <authorList>
            <person name="Gilroy R."/>
        </authorList>
    </citation>
    <scope>NUCLEOTIDE SEQUENCE</scope>
    <source>
        <strain evidence="2">G3-4614</strain>
    </source>
</reference>
<evidence type="ECO:0000313" key="2">
    <source>
        <dbReference type="EMBL" id="MBO8437870.1"/>
    </source>
</evidence>
<feature type="non-terminal residue" evidence="2">
    <location>
        <position position="97"/>
    </location>
</feature>
<dbReference type="AlphaFoldDB" id="A0A9D9H3L8"/>
<dbReference type="EMBL" id="JADIMW010000029">
    <property type="protein sequence ID" value="MBO8437870.1"/>
    <property type="molecule type" value="Genomic_DNA"/>
</dbReference>
<name>A0A9D9H3L8_9BACT</name>
<evidence type="ECO:0000256" key="1">
    <source>
        <dbReference type="SAM" id="MobiDB-lite"/>
    </source>
</evidence>
<reference evidence="2" key="2">
    <citation type="journal article" date="2021" name="PeerJ">
        <title>Extensive microbial diversity within the chicken gut microbiome revealed by metagenomics and culture.</title>
        <authorList>
            <person name="Gilroy R."/>
            <person name="Ravi A."/>
            <person name="Getino M."/>
            <person name="Pursley I."/>
            <person name="Horton D.L."/>
            <person name="Alikhan N.F."/>
            <person name="Baker D."/>
            <person name="Gharbi K."/>
            <person name="Hall N."/>
            <person name="Watson M."/>
            <person name="Adriaenssens E.M."/>
            <person name="Foster-Nyarko E."/>
            <person name="Jarju S."/>
            <person name="Secka A."/>
            <person name="Antonio M."/>
            <person name="Oren A."/>
            <person name="Chaudhuri R.R."/>
            <person name="La Ragione R."/>
            <person name="Hildebrand F."/>
            <person name="Pallen M.J."/>
        </authorList>
    </citation>
    <scope>NUCLEOTIDE SEQUENCE</scope>
    <source>
        <strain evidence="2">G3-4614</strain>
    </source>
</reference>